<dbReference type="Gene3D" id="3.40.50.150">
    <property type="entry name" value="Vaccinia Virus protein VP39"/>
    <property type="match status" value="1"/>
</dbReference>
<gene>
    <name evidence="1" type="ORF">BA177_06670</name>
</gene>
<dbReference type="PANTHER" id="PTHR43861">
    <property type="entry name" value="TRANS-ACONITATE 2-METHYLTRANSFERASE-RELATED"/>
    <property type="match status" value="1"/>
</dbReference>
<dbReference type="KEGG" id="woc:BA177_06670"/>
<dbReference type="Proteomes" id="UP000092695">
    <property type="component" value="Chromosome"/>
</dbReference>
<evidence type="ECO:0008006" key="3">
    <source>
        <dbReference type="Google" id="ProtNLM"/>
    </source>
</evidence>
<dbReference type="AlphaFoldDB" id="A0A193LEH5"/>
<proteinExistence type="predicted"/>
<reference evidence="1 2" key="1">
    <citation type="submission" date="2016-06" db="EMBL/GenBank/DDBJ databases">
        <title>Complete genome sequence of a deep-branching marine Gamma Proteobacterium Woeseia oceani type strain XK5.</title>
        <authorList>
            <person name="Mu D."/>
            <person name="Du Z."/>
        </authorList>
    </citation>
    <scope>NUCLEOTIDE SEQUENCE [LARGE SCALE GENOMIC DNA]</scope>
    <source>
        <strain evidence="1 2">XK5</strain>
    </source>
</reference>
<accession>A0A193LEH5</accession>
<evidence type="ECO:0000313" key="2">
    <source>
        <dbReference type="Proteomes" id="UP000092695"/>
    </source>
</evidence>
<evidence type="ECO:0000313" key="1">
    <source>
        <dbReference type="EMBL" id="ANO50930.1"/>
    </source>
</evidence>
<name>A0A193LEH5_9GAMM</name>
<organism evidence="1 2">
    <name type="scientific">Woeseia oceani</name>
    <dbReference type="NCBI Taxonomy" id="1548547"/>
    <lineage>
        <taxon>Bacteria</taxon>
        <taxon>Pseudomonadati</taxon>
        <taxon>Pseudomonadota</taxon>
        <taxon>Gammaproteobacteria</taxon>
        <taxon>Woeseiales</taxon>
        <taxon>Woeseiaceae</taxon>
        <taxon>Woeseia</taxon>
    </lineage>
</organism>
<dbReference type="SUPFAM" id="SSF53335">
    <property type="entry name" value="S-adenosyl-L-methionine-dependent methyltransferases"/>
    <property type="match status" value="1"/>
</dbReference>
<protein>
    <recommendedName>
        <fullName evidence="3">Methyltransferase type 11 domain-containing protein</fullName>
    </recommendedName>
</protein>
<dbReference type="CDD" id="cd02440">
    <property type="entry name" value="AdoMet_MTases"/>
    <property type="match status" value="1"/>
</dbReference>
<dbReference type="InterPro" id="IPR029063">
    <property type="entry name" value="SAM-dependent_MTases_sf"/>
</dbReference>
<dbReference type="STRING" id="1548547.BA177_06670"/>
<dbReference type="PANTHER" id="PTHR43861:SF6">
    <property type="entry name" value="METHYLTRANSFERASE TYPE 11"/>
    <property type="match status" value="1"/>
</dbReference>
<dbReference type="Pfam" id="PF13489">
    <property type="entry name" value="Methyltransf_23"/>
    <property type="match status" value="1"/>
</dbReference>
<sequence length="211" mass="23945">MYDESWQLSDDISSLATGSTDALIGNSLLDAFQWRPIPDAVCLDYGAGHGHFAKTLIERGCQHVYAFEPYGTKPNWLDKDWIRDADELPTHKFDWVFLIEVVEHMLDPVAELQRIRTLLAPGGQLVLTTPNAGGIRARLQQFEWREAQNPTHINLFSPSSLEICLRRAGFTETSRNFQPVRYLAKGLQAQILYLLQRIGMDGGLRYIARNS</sequence>
<keyword evidence="2" id="KW-1185">Reference proteome</keyword>
<dbReference type="EMBL" id="CP016268">
    <property type="protein sequence ID" value="ANO50930.1"/>
    <property type="molecule type" value="Genomic_DNA"/>
</dbReference>